<name>A0A388TB34_TERA1</name>
<sequence length="244" mass="28759">MFYLKIVAQSRLQVFGDLHGTERWKTLLDTSADKIIFLGDYVDSHGEISEMQIVYNLYDLLALKKNYEDKIVLLWGNHDVAYFLPDVFKYVGLHTSNYRSTLQKLFKSNYEFFQAAYQQKNYLFTHAGLHKRFWQNDLQSEGTDYARMLNYRFLLEPEIFCKASWYRLGAGDYGSIFWADKREFVDEHTNLPRPENWLSGLIQVVGHQPVPEITDCTWQNSTMTWLDTWSNHHSDADAVLELEI</sequence>
<comment type="caution">
    <text evidence="2">The sequence shown here is derived from an EMBL/GenBank/DDBJ whole genome shotgun (WGS) entry which is preliminary data.</text>
</comment>
<dbReference type="Proteomes" id="UP000269352">
    <property type="component" value="Unassembled WGS sequence"/>
</dbReference>
<feature type="domain" description="Calcineurin-like phosphoesterase" evidence="1">
    <location>
        <begin position="14"/>
        <end position="218"/>
    </location>
</feature>
<dbReference type="Gene3D" id="3.60.21.10">
    <property type="match status" value="1"/>
</dbReference>
<protein>
    <submittedName>
        <fullName evidence="2">Phosphoesterase</fullName>
    </submittedName>
</protein>
<evidence type="ECO:0000313" key="3">
    <source>
        <dbReference type="Proteomes" id="UP000269352"/>
    </source>
</evidence>
<reference evidence="2 3" key="1">
    <citation type="journal article" date="2019" name="ISME J.">
        <title>Genome analyses of uncultured TG2/ZB3 bacteria in 'Margulisbacteria' specifically attached to ectosymbiotic spirochetes of protists in the termite gut.</title>
        <authorList>
            <person name="Utami Y.D."/>
            <person name="Kuwahara H."/>
            <person name="Igai K."/>
            <person name="Murakami T."/>
            <person name="Sugaya K."/>
            <person name="Morikawa T."/>
            <person name="Nagura Y."/>
            <person name="Yuki M."/>
            <person name="Deevong P."/>
            <person name="Inoue T."/>
            <person name="Kihara K."/>
            <person name="Lo N."/>
            <person name="Yamada A."/>
            <person name="Ohkuma M."/>
            <person name="Hongoh Y."/>
        </authorList>
    </citation>
    <scope>NUCLEOTIDE SEQUENCE [LARGE SCALE GENOMIC DNA]</scope>
    <source>
        <strain evidence="2">NkOx7-01</strain>
    </source>
</reference>
<dbReference type="InterPro" id="IPR004843">
    <property type="entry name" value="Calcineurin-like_PHP"/>
</dbReference>
<dbReference type="GO" id="GO:0016787">
    <property type="term" value="F:hydrolase activity"/>
    <property type="evidence" value="ECO:0007669"/>
    <property type="project" value="InterPro"/>
</dbReference>
<dbReference type="AlphaFoldDB" id="A0A388TB34"/>
<gene>
    <name evidence="2" type="ORF">NO1_0912</name>
</gene>
<keyword evidence="3" id="KW-1185">Reference proteome</keyword>
<evidence type="ECO:0000313" key="2">
    <source>
        <dbReference type="EMBL" id="GBR73559.1"/>
    </source>
</evidence>
<evidence type="ECO:0000259" key="1">
    <source>
        <dbReference type="Pfam" id="PF00149"/>
    </source>
</evidence>
<accession>A0A388TB34</accession>
<dbReference type="InterPro" id="IPR029052">
    <property type="entry name" value="Metallo-depent_PP-like"/>
</dbReference>
<dbReference type="SUPFAM" id="SSF56300">
    <property type="entry name" value="Metallo-dependent phosphatases"/>
    <property type="match status" value="1"/>
</dbReference>
<organism evidence="2 3">
    <name type="scientific">Termititenax aidoneus</name>
    <dbReference type="NCBI Taxonomy" id="2218524"/>
    <lineage>
        <taxon>Bacteria</taxon>
        <taxon>Bacillati</taxon>
        <taxon>Candidatus Margulisiibacteriota</taxon>
        <taxon>Candidatus Termititenacia</taxon>
        <taxon>Candidatus Termititenacales</taxon>
        <taxon>Candidatus Termititenacaceae</taxon>
        <taxon>Candidatus Termititenax</taxon>
    </lineage>
</organism>
<proteinExistence type="predicted"/>
<dbReference type="EMBL" id="BGZN01000013">
    <property type="protein sequence ID" value="GBR73559.1"/>
    <property type="molecule type" value="Genomic_DNA"/>
</dbReference>
<dbReference type="Pfam" id="PF00149">
    <property type="entry name" value="Metallophos"/>
    <property type="match status" value="1"/>
</dbReference>